<sequence>MPQLSHFGSFQGQDLFECQLRSENGVIIKVINFGAIIRDWQVPTRQGDLRSVVLGFEQLEDYVEHSPFFGAIVGRVANRVGKARFSVDGKEFVLPPNEGQNQLHGGTETFARKVWKMEPISDHSMAKSSNPCAVRLFLESRDGEGAYPGNFRVTVTYRLTGNKLRMAEKDGREDVNKRRQEREKKKRMEEGKERMDGREEEDGRREGTNGWKRGRGWKKGRNEWMEERKRMEEEDGGRKGGG</sequence>
<proteinExistence type="predicted"/>
<organism evidence="7 8">
    <name type="scientific">Globodera pallida</name>
    <name type="common">Potato cyst nematode worm</name>
    <name type="synonym">Heterodera pallida</name>
    <dbReference type="NCBI Taxonomy" id="36090"/>
    <lineage>
        <taxon>Eukaryota</taxon>
        <taxon>Metazoa</taxon>
        <taxon>Ecdysozoa</taxon>
        <taxon>Nematoda</taxon>
        <taxon>Chromadorea</taxon>
        <taxon>Rhabditida</taxon>
        <taxon>Tylenchina</taxon>
        <taxon>Tylenchomorpha</taxon>
        <taxon>Tylenchoidea</taxon>
        <taxon>Heteroderidae</taxon>
        <taxon>Heteroderinae</taxon>
        <taxon>Globodera</taxon>
    </lineage>
</organism>
<comment type="catalytic activity">
    <reaction evidence="1">
        <text>alpha-D-galactose = beta-D-galactose</text>
        <dbReference type="Rhea" id="RHEA:28675"/>
        <dbReference type="ChEBI" id="CHEBI:27667"/>
        <dbReference type="ChEBI" id="CHEBI:28061"/>
        <dbReference type="EC" id="5.1.3.3"/>
    </reaction>
    <physiologicalReaction direction="right-to-left" evidence="1">
        <dbReference type="Rhea" id="RHEA:28677"/>
    </physiologicalReaction>
</comment>
<reference evidence="7" key="1">
    <citation type="submission" date="2014-05" db="EMBL/GenBank/DDBJ databases">
        <title>The genome and life-stage specific transcriptomes of Globodera pallida elucidate key aspects of plant parasitism by a cyst nematode.</title>
        <authorList>
            <person name="Cotton J.A."/>
            <person name="Lilley C.J."/>
            <person name="Jones L.M."/>
            <person name="Kikuchi T."/>
            <person name="Reid A.J."/>
            <person name="Thorpe P."/>
            <person name="Tsai I.J."/>
            <person name="Beasley H."/>
            <person name="Blok V."/>
            <person name="Cock P.J.A."/>
            <person name="Van den Akker S.E."/>
            <person name="Holroyd N."/>
            <person name="Hunt M."/>
            <person name="Mantelin S."/>
            <person name="Naghra H."/>
            <person name="Pain A."/>
            <person name="Palomares-Rius J.E."/>
            <person name="Zarowiecki M."/>
            <person name="Berriman M."/>
            <person name="Jones J.T."/>
            <person name="Urwin P.E."/>
        </authorList>
    </citation>
    <scope>NUCLEOTIDE SEQUENCE [LARGE SCALE GENOMIC DNA]</scope>
    <source>
        <strain evidence="7">Lindley</strain>
    </source>
</reference>
<evidence type="ECO:0000256" key="5">
    <source>
        <dbReference type="ARBA" id="ARBA00045743"/>
    </source>
</evidence>
<keyword evidence="7" id="KW-1185">Reference proteome</keyword>
<dbReference type="GO" id="GO:0033499">
    <property type="term" value="P:galactose catabolic process via UDP-galactose, Leloir pathway"/>
    <property type="evidence" value="ECO:0007669"/>
    <property type="project" value="TreeGrafter"/>
</dbReference>
<comment type="pathway">
    <text evidence="2">Carbohydrate metabolism; galactose metabolism.</text>
</comment>
<dbReference type="InterPro" id="IPR011013">
    <property type="entry name" value="Gal_mutarotase_sf_dom"/>
</dbReference>
<protein>
    <recommendedName>
        <fullName evidence="3">Galactose mutarotase</fullName>
    </recommendedName>
    <alternativeName>
        <fullName evidence="4">Aldose 1-epimerase</fullName>
    </alternativeName>
</protein>
<evidence type="ECO:0000256" key="3">
    <source>
        <dbReference type="ARBA" id="ARBA00021023"/>
    </source>
</evidence>
<evidence type="ECO:0000256" key="2">
    <source>
        <dbReference type="ARBA" id="ARBA00004947"/>
    </source>
</evidence>
<evidence type="ECO:0000256" key="6">
    <source>
        <dbReference type="SAM" id="MobiDB-lite"/>
    </source>
</evidence>
<dbReference type="PANTHER" id="PTHR10091:SF0">
    <property type="entry name" value="GALACTOSE MUTAROTASE"/>
    <property type="match status" value="1"/>
</dbReference>
<dbReference type="Proteomes" id="UP000050741">
    <property type="component" value="Unassembled WGS sequence"/>
</dbReference>
<evidence type="ECO:0000256" key="4">
    <source>
        <dbReference type="ARBA" id="ARBA00032729"/>
    </source>
</evidence>
<feature type="compositionally biased region" description="Basic and acidic residues" evidence="6">
    <location>
        <begin position="220"/>
        <end position="242"/>
    </location>
</feature>
<dbReference type="Pfam" id="PF01263">
    <property type="entry name" value="Aldose_epim"/>
    <property type="match status" value="1"/>
</dbReference>
<dbReference type="GO" id="GO:0030246">
    <property type="term" value="F:carbohydrate binding"/>
    <property type="evidence" value="ECO:0007669"/>
    <property type="project" value="InterPro"/>
</dbReference>
<dbReference type="WBParaSite" id="GPLIN_000472400">
    <property type="protein sequence ID" value="GPLIN_000472400"/>
    <property type="gene ID" value="GPLIN_000472400"/>
</dbReference>
<evidence type="ECO:0000313" key="7">
    <source>
        <dbReference type="Proteomes" id="UP000050741"/>
    </source>
</evidence>
<dbReference type="UniPathway" id="UPA00214"/>
<dbReference type="GO" id="GO:0004034">
    <property type="term" value="F:aldose 1-epimerase activity"/>
    <property type="evidence" value="ECO:0007669"/>
    <property type="project" value="UniProtKB-EC"/>
</dbReference>
<comment type="function">
    <text evidence="5">Mutarotase that catalyzes the interconversion of beta-D-galactose and alpha-D-galactose during galactose metabolism. Beta-D-galactose is metabolized in the liver into glucose 1-phosphate, the primary metabolic fuel, by the action of four enzymes that constitute the Leloir pathway: GALM, GALK1 (galactokinase), GALT (galactose-1-phosphate uridylyltransferase) and GALE (UDP-galactose-4'-epimerase). Involved in the maintenance of the equilibrium between the beta- and alpha-anomers of galactose, therefore ensuring a sufficient supply of the alpha-anomer for GALK1. Also active on D-glucose although shows a preference for galactose over glucose.</text>
</comment>
<feature type="compositionally biased region" description="Basic and acidic residues" evidence="6">
    <location>
        <begin position="167"/>
        <end position="207"/>
    </location>
</feature>
<name>A0A183BVT6_GLOPA</name>
<dbReference type="InterPro" id="IPR014718">
    <property type="entry name" value="GH-type_carb-bd"/>
</dbReference>
<accession>A0A183BVT6</accession>
<evidence type="ECO:0000313" key="8">
    <source>
        <dbReference type="WBParaSite" id="GPLIN_000472400"/>
    </source>
</evidence>
<dbReference type="InterPro" id="IPR008183">
    <property type="entry name" value="Aldose_1/G6P_1-epimerase"/>
</dbReference>
<feature type="region of interest" description="Disordered" evidence="6">
    <location>
        <begin position="167"/>
        <end position="242"/>
    </location>
</feature>
<dbReference type="GO" id="GO:0006006">
    <property type="term" value="P:glucose metabolic process"/>
    <property type="evidence" value="ECO:0007669"/>
    <property type="project" value="TreeGrafter"/>
</dbReference>
<dbReference type="Gene3D" id="2.70.98.10">
    <property type="match status" value="1"/>
</dbReference>
<reference evidence="8" key="2">
    <citation type="submission" date="2016-06" db="UniProtKB">
        <authorList>
            <consortium name="WormBaseParasite"/>
        </authorList>
    </citation>
    <scope>IDENTIFICATION</scope>
</reference>
<dbReference type="PANTHER" id="PTHR10091">
    <property type="entry name" value="ALDOSE-1-EPIMERASE"/>
    <property type="match status" value="1"/>
</dbReference>
<evidence type="ECO:0000256" key="1">
    <source>
        <dbReference type="ARBA" id="ARBA00001712"/>
    </source>
</evidence>
<dbReference type="AlphaFoldDB" id="A0A183BVT6"/>
<dbReference type="SUPFAM" id="SSF74650">
    <property type="entry name" value="Galactose mutarotase-like"/>
    <property type="match status" value="1"/>
</dbReference>